<keyword evidence="2" id="KW-1185">Reference proteome</keyword>
<dbReference type="InParanoid" id="A0A1Q3AUX6"/>
<dbReference type="AlphaFoldDB" id="A0A1Q3AUX6"/>
<proteinExistence type="predicted"/>
<dbReference type="PANTHER" id="PTHR33710:SF71">
    <property type="entry name" value="ENDONUCLEASE_EXONUCLEASE_PHOSPHATASE DOMAIN-CONTAINING PROTEIN"/>
    <property type="match status" value="1"/>
</dbReference>
<dbReference type="OrthoDB" id="1742140at2759"/>
<sequence>MVRFYTWSNKIAGNFAINKKLDRVLENWEWHNLFSHSLAHFHNQEVSDQSSVTVSLLDHRSSGNKPFKFLNFWVKDAHFPGLVSRVWDNRVVGNPLEGVLCKLRNLKRELNSVFNKPNPSLKREALRVEIKCIQSNLLSNPSDASLLLQEKLLLSKFWKAKEEEESFLKKKIAHFLA</sequence>
<reference evidence="2" key="1">
    <citation type="submission" date="2016-04" db="EMBL/GenBank/DDBJ databases">
        <title>Cephalotus genome sequencing.</title>
        <authorList>
            <person name="Fukushima K."/>
            <person name="Hasebe M."/>
            <person name="Fang X."/>
        </authorList>
    </citation>
    <scope>NUCLEOTIDE SEQUENCE [LARGE SCALE GENOMIC DNA]</scope>
    <source>
        <strain evidence="2">cv. St1</strain>
    </source>
</reference>
<dbReference type="EMBL" id="BDDD01000116">
    <property type="protein sequence ID" value="GAV59509.1"/>
    <property type="molecule type" value="Genomic_DNA"/>
</dbReference>
<dbReference type="Proteomes" id="UP000187406">
    <property type="component" value="Unassembled WGS sequence"/>
</dbReference>
<gene>
    <name evidence="1" type="ORF">CFOL_v3_03040</name>
</gene>
<evidence type="ECO:0000313" key="1">
    <source>
        <dbReference type="EMBL" id="GAV59509.1"/>
    </source>
</evidence>
<organism evidence="1 2">
    <name type="scientific">Cephalotus follicularis</name>
    <name type="common">Albany pitcher plant</name>
    <dbReference type="NCBI Taxonomy" id="3775"/>
    <lineage>
        <taxon>Eukaryota</taxon>
        <taxon>Viridiplantae</taxon>
        <taxon>Streptophyta</taxon>
        <taxon>Embryophyta</taxon>
        <taxon>Tracheophyta</taxon>
        <taxon>Spermatophyta</taxon>
        <taxon>Magnoliopsida</taxon>
        <taxon>eudicotyledons</taxon>
        <taxon>Gunneridae</taxon>
        <taxon>Pentapetalae</taxon>
        <taxon>rosids</taxon>
        <taxon>fabids</taxon>
        <taxon>Oxalidales</taxon>
        <taxon>Cephalotaceae</taxon>
        <taxon>Cephalotus</taxon>
    </lineage>
</organism>
<evidence type="ECO:0000313" key="2">
    <source>
        <dbReference type="Proteomes" id="UP000187406"/>
    </source>
</evidence>
<comment type="caution">
    <text evidence="1">The sequence shown here is derived from an EMBL/GenBank/DDBJ whole genome shotgun (WGS) entry which is preliminary data.</text>
</comment>
<accession>A0A1Q3AUX6</accession>
<name>A0A1Q3AUX6_CEPFO</name>
<protein>
    <submittedName>
        <fullName evidence="1">Uncharacterized protein</fullName>
    </submittedName>
</protein>
<dbReference type="PANTHER" id="PTHR33710">
    <property type="entry name" value="BNAC02G09200D PROTEIN"/>
    <property type="match status" value="1"/>
</dbReference>